<accession>A0A2A6D1K2</accession>
<reference evidence="1" key="2">
    <citation type="submission" date="2022-06" db="UniProtKB">
        <authorList>
            <consortium name="EnsemblMetazoa"/>
        </authorList>
    </citation>
    <scope>IDENTIFICATION</scope>
    <source>
        <strain evidence="1">PS312</strain>
    </source>
</reference>
<dbReference type="AlphaFoldDB" id="A0A2A6D1K2"/>
<dbReference type="Proteomes" id="UP000005239">
    <property type="component" value="Unassembled WGS sequence"/>
</dbReference>
<name>A0A2A6D1K2_PRIPA</name>
<organism evidence="1 2">
    <name type="scientific">Pristionchus pacificus</name>
    <name type="common">Parasitic nematode worm</name>
    <dbReference type="NCBI Taxonomy" id="54126"/>
    <lineage>
        <taxon>Eukaryota</taxon>
        <taxon>Metazoa</taxon>
        <taxon>Ecdysozoa</taxon>
        <taxon>Nematoda</taxon>
        <taxon>Chromadorea</taxon>
        <taxon>Rhabditida</taxon>
        <taxon>Rhabditina</taxon>
        <taxon>Diplogasteromorpha</taxon>
        <taxon>Diplogasteroidea</taxon>
        <taxon>Neodiplogasteridae</taxon>
        <taxon>Pristionchus</taxon>
    </lineage>
</organism>
<evidence type="ECO:0000313" key="1">
    <source>
        <dbReference type="EnsemblMetazoa" id="PPA42276.1"/>
    </source>
</evidence>
<evidence type="ECO:0000313" key="2">
    <source>
        <dbReference type="Proteomes" id="UP000005239"/>
    </source>
</evidence>
<protein>
    <submittedName>
        <fullName evidence="1">Uncharacterized protein</fullName>
    </submittedName>
</protein>
<proteinExistence type="predicted"/>
<sequence>MHRRFVSVSGIFFDYSSIPFVPDALSSSYVASHSSNNVAMTTFCIGYCDIVHHPVLESATM</sequence>
<gene>
    <name evidence="1" type="primary">WBGene00280645</name>
</gene>
<accession>A0A8R1YZH3</accession>
<reference evidence="2" key="1">
    <citation type="journal article" date="2008" name="Nat. Genet.">
        <title>The Pristionchus pacificus genome provides a unique perspective on nematode lifestyle and parasitism.</title>
        <authorList>
            <person name="Dieterich C."/>
            <person name="Clifton S.W."/>
            <person name="Schuster L.N."/>
            <person name="Chinwalla A."/>
            <person name="Delehaunty K."/>
            <person name="Dinkelacker I."/>
            <person name="Fulton L."/>
            <person name="Fulton R."/>
            <person name="Godfrey J."/>
            <person name="Minx P."/>
            <person name="Mitreva M."/>
            <person name="Roeseler W."/>
            <person name="Tian H."/>
            <person name="Witte H."/>
            <person name="Yang S.P."/>
            <person name="Wilson R.K."/>
            <person name="Sommer R.J."/>
        </authorList>
    </citation>
    <scope>NUCLEOTIDE SEQUENCE [LARGE SCALE GENOMIC DNA]</scope>
    <source>
        <strain evidence="2">PS312</strain>
    </source>
</reference>
<dbReference type="EnsemblMetazoa" id="PPA42276.1">
    <property type="protein sequence ID" value="PPA42276.1"/>
    <property type="gene ID" value="WBGene00280645"/>
</dbReference>
<keyword evidence="2" id="KW-1185">Reference proteome</keyword>